<dbReference type="InParanoid" id="A0A152A696"/>
<organism evidence="1 2">
    <name type="scientific">Tieghemostelium lacteum</name>
    <name type="common">Slime mold</name>
    <name type="synonym">Dictyostelium lacteum</name>
    <dbReference type="NCBI Taxonomy" id="361077"/>
    <lineage>
        <taxon>Eukaryota</taxon>
        <taxon>Amoebozoa</taxon>
        <taxon>Evosea</taxon>
        <taxon>Eumycetozoa</taxon>
        <taxon>Dictyostelia</taxon>
        <taxon>Dictyosteliales</taxon>
        <taxon>Raperosteliaceae</taxon>
        <taxon>Tieghemostelium</taxon>
    </lineage>
</organism>
<accession>A0A152A696</accession>
<keyword evidence="2" id="KW-1185">Reference proteome</keyword>
<sequence length="210" mass="24293">MNIEDNSLTIPPITENNLQNIKSQFTQLNTQPQSITMVNVDDLCFSPSLTVFAHWAIYTQSHITQLVFTQDEKTKKPISVVCQSTSMFGIDFSKRNVFTIGTTRYNPYQILQIGNSDYQKVFWNCKQFVKYLLKIICDEGFASIETSSDKLRLLLFGTYDWPFQSKSHTKKTNNFFETKEYLELSPIDRQILSSIPSKQDNDVHSQCLIM</sequence>
<evidence type="ECO:0000313" key="2">
    <source>
        <dbReference type="Proteomes" id="UP000076078"/>
    </source>
</evidence>
<proteinExistence type="predicted"/>
<dbReference type="OrthoDB" id="412286at2759"/>
<protein>
    <submittedName>
        <fullName evidence="1">Uncharacterized protein</fullName>
    </submittedName>
</protein>
<gene>
    <name evidence="1" type="ORF">DLAC_01764</name>
</gene>
<dbReference type="EMBL" id="LODT01000006">
    <property type="protein sequence ID" value="KYR01754.1"/>
    <property type="molecule type" value="Genomic_DNA"/>
</dbReference>
<name>A0A152A696_TIELA</name>
<reference evidence="1 2" key="1">
    <citation type="submission" date="2015-12" db="EMBL/GenBank/DDBJ databases">
        <title>Dictyostelia acquired genes for synthesis and detection of signals that induce cell-type specialization by lateral gene transfer from prokaryotes.</title>
        <authorList>
            <person name="Gloeckner G."/>
            <person name="Schaap P."/>
        </authorList>
    </citation>
    <scope>NUCLEOTIDE SEQUENCE [LARGE SCALE GENOMIC DNA]</scope>
    <source>
        <strain evidence="1 2">TK</strain>
    </source>
</reference>
<comment type="caution">
    <text evidence="1">The sequence shown here is derived from an EMBL/GenBank/DDBJ whole genome shotgun (WGS) entry which is preliminary data.</text>
</comment>
<dbReference type="AlphaFoldDB" id="A0A152A696"/>
<dbReference type="Proteomes" id="UP000076078">
    <property type="component" value="Unassembled WGS sequence"/>
</dbReference>
<evidence type="ECO:0000313" key="1">
    <source>
        <dbReference type="EMBL" id="KYR01754.1"/>
    </source>
</evidence>